<evidence type="ECO:0000313" key="3">
    <source>
        <dbReference type="Proteomes" id="UP001057580"/>
    </source>
</evidence>
<dbReference type="EMBL" id="CP104003">
    <property type="protein sequence ID" value="UWM55214.1"/>
    <property type="molecule type" value="Genomic_DNA"/>
</dbReference>
<protein>
    <submittedName>
        <fullName evidence="2">Uncharacterized protein</fullName>
    </submittedName>
</protein>
<evidence type="ECO:0000256" key="1">
    <source>
        <dbReference type="SAM" id="MobiDB-lite"/>
    </source>
</evidence>
<sequence length="129" mass="13282">MALDTATEVEQLKRVQDSEGTVTAPANEDLQQAIRDRLSNADGIFADAVDPTTDAAGEDLPSNSVKDGCEVAIVADPNNAGPIYFGPQGGVVVPLPAGGATTQRVKDTNSIRVRASQAGDTVYVVGEVA</sequence>
<dbReference type="RefSeq" id="WP_260594266.1">
    <property type="nucleotide sequence ID" value="NZ_CP104003.1"/>
</dbReference>
<dbReference type="GeneID" id="74941310"/>
<organism evidence="2 3">
    <name type="scientific">Salinirubellus salinus</name>
    <dbReference type="NCBI Taxonomy" id="1364945"/>
    <lineage>
        <taxon>Archaea</taxon>
        <taxon>Methanobacteriati</taxon>
        <taxon>Methanobacteriota</taxon>
        <taxon>Stenosarchaea group</taxon>
        <taxon>Halobacteria</taxon>
        <taxon>Halobacteriales</taxon>
        <taxon>Natronomonadaceae</taxon>
        <taxon>Salinirubellus</taxon>
    </lineage>
</organism>
<name>A0A9E7R3S0_9EURY</name>
<dbReference type="Proteomes" id="UP001057580">
    <property type="component" value="Chromosome"/>
</dbReference>
<feature type="region of interest" description="Disordered" evidence="1">
    <location>
        <begin position="1"/>
        <end position="29"/>
    </location>
</feature>
<reference evidence="2" key="1">
    <citation type="submission" date="2022-09" db="EMBL/GenBank/DDBJ databases">
        <title>Diverse halophilic archaea isolated from saline environments.</title>
        <authorList>
            <person name="Cui H.-L."/>
        </authorList>
    </citation>
    <scope>NUCLEOTIDE SEQUENCE</scope>
    <source>
        <strain evidence="2">ZS-35-S2</strain>
    </source>
</reference>
<dbReference type="KEGG" id="ssai:N0B31_02770"/>
<gene>
    <name evidence="2" type="ORF">N0B31_02770</name>
</gene>
<accession>A0A9E7R3S0</accession>
<keyword evidence="3" id="KW-1185">Reference proteome</keyword>
<proteinExistence type="predicted"/>
<dbReference type="AlphaFoldDB" id="A0A9E7R3S0"/>
<evidence type="ECO:0000313" key="2">
    <source>
        <dbReference type="EMBL" id="UWM55214.1"/>
    </source>
</evidence>